<comment type="caution">
    <text evidence="4">The sequence shown here is derived from an EMBL/GenBank/DDBJ whole genome shotgun (WGS) entry which is preliminary data.</text>
</comment>
<protein>
    <recommendedName>
        <fullName evidence="3">DUF7136 domain-containing protein</fullName>
    </recommendedName>
</protein>
<gene>
    <name evidence="4" type="ORF">C8A00DRAFT_29731</name>
</gene>
<evidence type="ECO:0000256" key="1">
    <source>
        <dbReference type="SAM" id="MobiDB-lite"/>
    </source>
</evidence>
<dbReference type="AlphaFoldDB" id="A0AAN6VW84"/>
<feature type="signal peptide" evidence="2">
    <location>
        <begin position="1"/>
        <end position="23"/>
    </location>
</feature>
<dbReference type="Pfam" id="PF23584">
    <property type="entry name" value="DUF7136"/>
    <property type="match status" value="1"/>
</dbReference>
<feature type="region of interest" description="Disordered" evidence="1">
    <location>
        <begin position="233"/>
        <end position="255"/>
    </location>
</feature>
<dbReference type="Proteomes" id="UP001302745">
    <property type="component" value="Unassembled WGS sequence"/>
</dbReference>
<reference evidence="4" key="1">
    <citation type="journal article" date="2023" name="Mol. Phylogenet. Evol.">
        <title>Genome-scale phylogeny and comparative genomics of the fungal order Sordariales.</title>
        <authorList>
            <person name="Hensen N."/>
            <person name="Bonometti L."/>
            <person name="Westerberg I."/>
            <person name="Brannstrom I.O."/>
            <person name="Guillou S."/>
            <person name="Cros-Aarteil S."/>
            <person name="Calhoun S."/>
            <person name="Haridas S."/>
            <person name="Kuo A."/>
            <person name="Mondo S."/>
            <person name="Pangilinan J."/>
            <person name="Riley R."/>
            <person name="LaButti K."/>
            <person name="Andreopoulos B."/>
            <person name="Lipzen A."/>
            <person name="Chen C."/>
            <person name="Yan M."/>
            <person name="Daum C."/>
            <person name="Ng V."/>
            <person name="Clum A."/>
            <person name="Steindorff A."/>
            <person name="Ohm R.A."/>
            <person name="Martin F."/>
            <person name="Silar P."/>
            <person name="Natvig D.O."/>
            <person name="Lalanne C."/>
            <person name="Gautier V."/>
            <person name="Ament-Velasquez S.L."/>
            <person name="Kruys A."/>
            <person name="Hutchinson M.I."/>
            <person name="Powell A.J."/>
            <person name="Barry K."/>
            <person name="Miller A.N."/>
            <person name="Grigoriev I.V."/>
            <person name="Debuchy R."/>
            <person name="Gladieux P."/>
            <person name="Hiltunen Thoren M."/>
            <person name="Johannesson H."/>
        </authorList>
    </citation>
    <scope>NUCLEOTIDE SEQUENCE</scope>
    <source>
        <strain evidence="4">CBS 538.74</strain>
    </source>
</reference>
<dbReference type="EMBL" id="MU856852">
    <property type="protein sequence ID" value="KAK4157306.1"/>
    <property type="molecule type" value="Genomic_DNA"/>
</dbReference>
<keyword evidence="5" id="KW-1185">Reference proteome</keyword>
<evidence type="ECO:0000259" key="3">
    <source>
        <dbReference type="Pfam" id="PF23584"/>
    </source>
</evidence>
<evidence type="ECO:0000313" key="5">
    <source>
        <dbReference type="Proteomes" id="UP001302745"/>
    </source>
</evidence>
<name>A0AAN6VW84_9PEZI</name>
<reference evidence="4" key="2">
    <citation type="submission" date="2023-05" db="EMBL/GenBank/DDBJ databases">
        <authorList>
            <consortium name="Lawrence Berkeley National Laboratory"/>
            <person name="Steindorff A."/>
            <person name="Hensen N."/>
            <person name="Bonometti L."/>
            <person name="Westerberg I."/>
            <person name="Brannstrom I.O."/>
            <person name="Guillou S."/>
            <person name="Cros-Aarteil S."/>
            <person name="Calhoun S."/>
            <person name="Haridas S."/>
            <person name="Kuo A."/>
            <person name="Mondo S."/>
            <person name="Pangilinan J."/>
            <person name="Riley R."/>
            <person name="Labutti K."/>
            <person name="Andreopoulos B."/>
            <person name="Lipzen A."/>
            <person name="Chen C."/>
            <person name="Yanf M."/>
            <person name="Daum C."/>
            <person name="Ng V."/>
            <person name="Clum A."/>
            <person name="Ohm R."/>
            <person name="Martin F."/>
            <person name="Silar P."/>
            <person name="Natvig D."/>
            <person name="Lalanne C."/>
            <person name="Gautier V."/>
            <person name="Ament-Velasquez S.L."/>
            <person name="Kruys A."/>
            <person name="Hutchinson M.I."/>
            <person name="Powell A.J."/>
            <person name="Barry K."/>
            <person name="Miller A.N."/>
            <person name="Grigoriev I.V."/>
            <person name="Debuchy R."/>
            <person name="Gladieux P."/>
            <person name="Thoren M.H."/>
            <person name="Johannesson H."/>
        </authorList>
    </citation>
    <scope>NUCLEOTIDE SEQUENCE</scope>
    <source>
        <strain evidence="4">CBS 538.74</strain>
    </source>
</reference>
<feature type="domain" description="DUF7136" evidence="3">
    <location>
        <begin position="28"/>
        <end position="231"/>
    </location>
</feature>
<keyword evidence="2" id="KW-0732">Signal</keyword>
<feature type="chain" id="PRO_5043051384" description="DUF7136 domain-containing protein" evidence="2">
    <location>
        <begin position="24"/>
        <end position="275"/>
    </location>
</feature>
<sequence length="275" mass="28760">MGLGLFIAFLWALSCALSPTAAAGKVTYPVTFEVDLVFPGNDTYAPAPVFPVVFAAQNLAAAWPTTEILLSWSLLDMDRRLFEENSTILPNTNSSDPYYINGWTGGLNTTVPAGTYVLEWGISYNDCPDSRGNTGRFTRDYLIFTIEHDAQQPDLTAVLKTCPVQNTTFAITGTKPERHTSPSRGVIEACGIISDTPPPPANPCAAKVDSAVASSISAALTASACAASPPVLTSGCPPPPPDPTPTGDKNGGSRVAESGITSALLAGLLLLLVMA</sequence>
<evidence type="ECO:0000313" key="4">
    <source>
        <dbReference type="EMBL" id="KAK4157306.1"/>
    </source>
</evidence>
<dbReference type="InterPro" id="IPR055560">
    <property type="entry name" value="DUF7136"/>
</dbReference>
<evidence type="ECO:0000256" key="2">
    <source>
        <dbReference type="SAM" id="SignalP"/>
    </source>
</evidence>
<organism evidence="4 5">
    <name type="scientific">Chaetomidium leptoderma</name>
    <dbReference type="NCBI Taxonomy" id="669021"/>
    <lineage>
        <taxon>Eukaryota</taxon>
        <taxon>Fungi</taxon>
        <taxon>Dikarya</taxon>
        <taxon>Ascomycota</taxon>
        <taxon>Pezizomycotina</taxon>
        <taxon>Sordariomycetes</taxon>
        <taxon>Sordariomycetidae</taxon>
        <taxon>Sordariales</taxon>
        <taxon>Chaetomiaceae</taxon>
        <taxon>Chaetomidium</taxon>
    </lineage>
</organism>
<proteinExistence type="predicted"/>
<accession>A0AAN6VW84</accession>